<evidence type="ECO:0000256" key="2">
    <source>
        <dbReference type="ARBA" id="ARBA00023015"/>
    </source>
</evidence>
<accession>A0ABX5JE36</accession>
<keyword evidence="2" id="KW-0805">Transcription regulation</keyword>
<keyword evidence="4" id="KW-0804">Transcription</keyword>
<keyword evidence="7" id="KW-1185">Reference proteome</keyword>
<keyword evidence="3" id="KW-0238">DNA-binding</keyword>
<evidence type="ECO:0000256" key="1">
    <source>
        <dbReference type="ARBA" id="ARBA00009437"/>
    </source>
</evidence>
<evidence type="ECO:0000256" key="4">
    <source>
        <dbReference type="ARBA" id="ARBA00023163"/>
    </source>
</evidence>
<name>A0ABX5JE36_9RHOB</name>
<dbReference type="InterPro" id="IPR000847">
    <property type="entry name" value="LysR_HTH_N"/>
</dbReference>
<dbReference type="PANTHER" id="PTHR30537">
    <property type="entry name" value="HTH-TYPE TRANSCRIPTIONAL REGULATOR"/>
    <property type="match status" value="1"/>
</dbReference>
<comment type="similarity">
    <text evidence="1">Belongs to the LysR transcriptional regulatory family.</text>
</comment>
<dbReference type="RefSeq" id="WP_069330242.1">
    <property type="nucleotide sequence ID" value="NZ_MABH01000024.1"/>
</dbReference>
<dbReference type="SUPFAM" id="SSF46785">
    <property type="entry name" value="Winged helix' DNA-binding domain"/>
    <property type="match status" value="1"/>
</dbReference>
<feature type="domain" description="HTH lysR-type" evidence="5">
    <location>
        <begin position="11"/>
        <end position="68"/>
    </location>
</feature>
<evidence type="ECO:0000313" key="7">
    <source>
        <dbReference type="Proteomes" id="UP000240800"/>
    </source>
</evidence>
<evidence type="ECO:0000259" key="5">
    <source>
        <dbReference type="PROSITE" id="PS50931"/>
    </source>
</evidence>
<dbReference type="CDD" id="cd08432">
    <property type="entry name" value="PBP2_GcdR_TrpI_HvrB_AmpR_like"/>
    <property type="match status" value="1"/>
</dbReference>
<dbReference type="InterPro" id="IPR036390">
    <property type="entry name" value="WH_DNA-bd_sf"/>
</dbReference>
<protein>
    <submittedName>
        <fullName evidence="6">LysR family transcriptional regulator</fullName>
    </submittedName>
</protein>
<dbReference type="Gene3D" id="1.10.10.10">
    <property type="entry name" value="Winged helix-like DNA-binding domain superfamily/Winged helix DNA-binding domain"/>
    <property type="match status" value="1"/>
</dbReference>
<dbReference type="EMBL" id="PZZW01000001">
    <property type="protein sequence ID" value="PTM81338.1"/>
    <property type="molecule type" value="Genomic_DNA"/>
</dbReference>
<dbReference type="InterPro" id="IPR005119">
    <property type="entry name" value="LysR_subst-bd"/>
</dbReference>
<dbReference type="Pfam" id="PF03466">
    <property type="entry name" value="LysR_substrate"/>
    <property type="match status" value="1"/>
</dbReference>
<evidence type="ECO:0000256" key="3">
    <source>
        <dbReference type="ARBA" id="ARBA00023125"/>
    </source>
</evidence>
<dbReference type="Gene3D" id="3.40.190.10">
    <property type="entry name" value="Periplasmic binding protein-like II"/>
    <property type="match status" value="2"/>
</dbReference>
<dbReference type="InterPro" id="IPR036388">
    <property type="entry name" value="WH-like_DNA-bd_sf"/>
</dbReference>
<gene>
    <name evidence="6" type="ORF">C8J29_101275</name>
</gene>
<proteinExistence type="inferred from homology"/>
<comment type="caution">
    <text evidence="6">The sequence shown here is derived from an EMBL/GenBank/DDBJ whole genome shotgun (WGS) entry which is preliminary data.</text>
</comment>
<dbReference type="InterPro" id="IPR058163">
    <property type="entry name" value="LysR-type_TF_proteobact-type"/>
</dbReference>
<dbReference type="Pfam" id="PF00126">
    <property type="entry name" value="HTH_1"/>
    <property type="match status" value="1"/>
</dbReference>
<dbReference type="Proteomes" id="UP000240800">
    <property type="component" value="Unassembled WGS sequence"/>
</dbReference>
<sequence>MDRQAPLRLTVPLNALRAFEAAARHLSIKEAALELGVTPSAVSHQLRGLEDALGLTLMRRVGPALELTEAGARLAPDLSAGFSRISAAVGGLRQDRSAGALRLSMLPTFAAHWFSPRLTRYPFERTGFDLLISTTQETVDLSAGAADAAVRHGQGHWDGLRADLLFDETVSLFGAPPMGRDGPEDIRAQISRMPLFLSQHRKENYARWNATLPGGPIRPAAVMMVDTAGLALRAAMDGAGVALAGVEIASFDVGAGRLAQLFPHRAPTGGGYFLVYPEALARDRRVRNLSRWMVEASAGERALAQRQLESGAE</sequence>
<organism evidence="6 7">
    <name type="scientific">Cereibacter johrii</name>
    <dbReference type="NCBI Taxonomy" id="445629"/>
    <lineage>
        <taxon>Bacteria</taxon>
        <taxon>Pseudomonadati</taxon>
        <taxon>Pseudomonadota</taxon>
        <taxon>Alphaproteobacteria</taxon>
        <taxon>Rhodobacterales</taxon>
        <taxon>Paracoccaceae</taxon>
        <taxon>Cereibacter</taxon>
    </lineage>
</organism>
<dbReference type="SUPFAM" id="SSF53850">
    <property type="entry name" value="Periplasmic binding protein-like II"/>
    <property type="match status" value="1"/>
</dbReference>
<reference evidence="6 7" key="1">
    <citation type="submission" date="2018-04" db="EMBL/GenBank/DDBJ databases">
        <title>Genomic Encyclopedia of Type Strains, Phase III (KMG-III): the genomes of soil and plant-associated and newly described type strains.</title>
        <authorList>
            <person name="Whitman W."/>
        </authorList>
    </citation>
    <scope>NUCLEOTIDE SEQUENCE [LARGE SCALE GENOMIC DNA]</scope>
    <source>
        <strain evidence="6 7">JA192</strain>
    </source>
</reference>
<dbReference type="PROSITE" id="PS50931">
    <property type="entry name" value="HTH_LYSR"/>
    <property type="match status" value="1"/>
</dbReference>
<dbReference type="PANTHER" id="PTHR30537:SF79">
    <property type="entry name" value="TRANSCRIPTIONAL REGULATOR-RELATED"/>
    <property type="match status" value="1"/>
</dbReference>
<evidence type="ECO:0000313" key="6">
    <source>
        <dbReference type="EMBL" id="PTM81338.1"/>
    </source>
</evidence>